<comment type="subcellular location">
    <subcellularLocation>
        <location evidence="2">Membrane</location>
        <topology evidence="2">Multi-pass membrane protein</topology>
    </subcellularLocation>
</comment>
<dbReference type="SMART" id="SM01021">
    <property type="entry name" value="Bac_rhodopsin"/>
    <property type="match status" value="1"/>
</dbReference>
<feature type="transmembrane region" description="Helical" evidence="13">
    <location>
        <begin position="241"/>
        <end position="268"/>
    </location>
</feature>
<dbReference type="SMART" id="SM00388">
    <property type="entry name" value="HisKA"/>
    <property type="match status" value="1"/>
</dbReference>
<evidence type="ECO:0000256" key="12">
    <source>
        <dbReference type="SAM" id="MobiDB-lite"/>
    </source>
</evidence>
<dbReference type="SUPFAM" id="SSF55785">
    <property type="entry name" value="PYP-like sensor domain (PAS domain)"/>
    <property type="match status" value="1"/>
</dbReference>
<evidence type="ECO:0000256" key="4">
    <source>
        <dbReference type="ARBA" id="ARBA00012438"/>
    </source>
</evidence>
<evidence type="ECO:0000256" key="6">
    <source>
        <dbReference type="ARBA" id="ARBA00022679"/>
    </source>
</evidence>
<dbReference type="CDD" id="cd17574">
    <property type="entry name" value="REC_OmpR"/>
    <property type="match status" value="1"/>
</dbReference>
<dbReference type="Gene3D" id="1.10.287.130">
    <property type="match status" value="1"/>
</dbReference>
<feature type="domain" description="Response regulatory" evidence="15">
    <location>
        <begin position="767"/>
        <end position="886"/>
    </location>
</feature>
<dbReference type="CDD" id="cd00082">
    <property type="entry name" value="HisKA"/>
    <property type="match status" value="1"/>
</dbReference>
<evidence type="ECO:0000259" key="14">
    <source>
        <dbReference type="PROSITE" id="PS50109"/>
    </source>
</evidence>
<dbReference type="CDD" id="cd16922">
    <property type="entry name" value="HATPase_EvgS-ArcB-TorS-like"/>
    <property type="match status" value="1"/>
</dbReference>
<feature type="transmembrane region" description="Helical" evidence="13">
    <location>
        <begin position="217"/>
        <end position="235"/>
    </location>
</feature>
<keyword evidence="5 11" id="KW-0597">Phosphoprotein</keyword>
<evidence type="ECO:0000256" key="2">
    <source>
        <dbReference type="ARBA" id="ARBA00004141"/>
    </source>
</evidence>
<dbReference type="Pfam" id="PF02518">
    <property type="entry name" value="HATPase_c"/>
    <property type="match status" value="1"/>
</dbReference>
<dbReference type="PROSITE" id="PS50110">
    <property type="entry name" value="RESPONSE_REGULATORY"/>
    <property type="match status" value="1"/>
</dbReference>
<feature type="domain" description="Histidine kinase" evidence="14">
    <location>
        <begin position="489"/>
        <end position="721"/>
    </location>
</feature>
<feature type="transmembrane region" description="Helical" evidence="13">
    <location>
        <begin position="188"/>
        <end position="205"/>
    </location>
</feature>
<dbReference type="Gene3D" id="3.30.565.10">
    <property type="entry name" value="Histidine kinase-like ATPase, C-terminal domain"/>
    <property type="match status" value="1"/>
</dbReference>
<keyword evidence="18" id="KW-1185">Reference proteome</keyword>
<feature type="modified residue" description="4-aspartylphosphate" evidence="11">
    <location>
        <position position="817"/>
    </location>
</feature>
<dbReference type="InterPro" id="IPR004358">
    <property type="entry name" value="Sig_transdc_His_kin-like_C"/>
</dbReference>
<dbReference type="Pfam" id="PF00989">
    <property type="entry name" value="PAS"/>
    <property type="match status" value="1"/>
</dbReference>
<proteinExistence type="inferred from homology"/>
<dbReference type="InterPro" id="IPR003661">
    <property type="entry name" value="HisK_dim/P_dom"/>
</dbReference>
<evidence type="ECO:0000256" key="13">
    <source>
        <dbReference type="SAM" id="Phobius"/>
    </source>
</evidence>
<dbReference type="PANTHER" id="PTHR43047">
    <property type="entry name" value="TWO-COMPONENT HISTIDINE PROTEIN KINASE"/>
    <property type="match status" value="1"/>
</dbReference>
<dbReference type="InterPro" id="IPR000014">
    <property type="entry name" value="PAS"/>
</dbReference>
<keyword evidence="7 13" id="KW-0812">Transmembrane</keyword>
<sequence>MMGWSGWPIPQDASGDLKLTPIASKACNWCSAVCVIMMAYTHVFYEYADRRPCARAEDPSIAGFMRMTAILAAAGLCYEATMYYTRSICIYIYVYIDYAPHILHCTLYEITCILQTCIGISIPLMGLNRTFQSDNSTRRRLRLNKKMTYVFAFLCTVYTLMANDIQVVHEGWLAAHHGGHQIVYSLRYVEWVFCAPMVLSISGQLDHAPDGTPRNGMVPSSLLTGIYCAIAWQGLVVKDVYAAWVLIAWAFVCFFVASVEQLAFALYIKDQGSSGRLRCSLILYLVVMIGAYGVVYLLPVPGWITATWENKFYCVFDISFKLGTSVMLIVSNDLAANHEVITRAKAVAEDLETLIQMAAVPIIGANDAGLVNEWNQKAVELTGLPADLAMGKKLIHMMGIGSRAQAEQVIGKALLGHEGGSVETTLNPGQLEGWCRQDLCLKAATLVLSATPRRNKAGFIKGVTLVGYDLTEVTAYREAEQRKINFMAIVSHELRSPLHGIIGLMEHLCDEEEVPSKLRFLKMASSCATRLLDLVMNIMDMASMVSADPKNKQKPVKKLSHDPVELSKILDEIIVLVKNSLDKTGKSLLKKDVELASEVGELPIIEADAHKCTQVFYNLITNACKFTEKGKIVVTSKVDPDDGKWVEIMVTDTGKGISQVALDRIFLPFEQEDNSMIRGYQGIGLGLSIAHEVVQRHGGSIVVESEIGVGSTFTVRLPKVMKDSVAAAVTEPLAAQLSANKAEKPGQFSEDPVISEAPVPQRLLKPKVLSVDDDETNQEVVKRTLGSDYDVVVAMDGYEAIDYLKSCDVLPDLMLLDVMMPGLSGFQVCKTVREEMHISQFQLPILMVSACGENEAIIASLNSGANHYINKPFHKQVLTAHLSASLRLSQDHKQELERAAGAATDEPRKDGTEDGVRRRRAANRAE</sequence>
<feature type="transmembrane region" description="Helical" evidence="13">
    <location>
        <begin position="69"/>
        <end position="94"/>
    </location>
</feature>
<feature type="transmembrane region" description="Helical" evidence="13">
    <location>
        <begin position="280"/>
        <end position="304"/>
    </location>
</feature>
<evidence type="ECO:0000259" key="16">
    <source>
        <dbReference type="PROSITE" id="PS50112"/>
    </source>
</evidence>
<dbReference type="Proteomes" id="UP001189429">
    <property type="component" value="Unassembled WGS sequence"/>
</dbReference>
<dbReference type="InterPro" id="IPR035965">
    <property type="entry name" value="PAS-like_dom_sf"/>
</dbReference>
<gene>
    <name evidence="17" type="ORF">PCOR1329_LOCUS5956</name>
</gene>
<evidence type="ECO:0000256" key="9">
    <source>
        <dbReference type="ARBA" id="ARBA00022989"/>
    </source>
</evidence>
<evidence type="ECO:0000256" key="8">
    <source>
        <dbReference type="ARBA" id="ARBA00022777"/>
    </source>
</evidence>
<comment type="caution">
    <text evidence="17">The sequence shown here is derived from an EMBL/GenBank/DDBJ whole genome shotgun (WGS) entry which is preliminary data.</text>
</comment>
<evidence type="ECO:0000313" key="17">
    <source>
        <dbReference type="EMBL" id="CAK0796631.1"/>
    </source>
</evidence>
<dbReference type="InterPro" id="IPR001789">
    <property type="entry name" value="Sig_transdc_resp-reg_receiver"/>
</dbReference>
<evidence type="ECO:0000256" key="3">
    <source>
        <dbReference type="ARBA" id="ARBA00008130"/>
    </source>
</evidence>
<feature type="compositionally biased region" description="Basic and acidic residues" evidence="12">
    <location>
        <begin position="905"/>
        <end position="916"/>
    </location>
</feature>
<dbReference type="Pfam" id="PF00512">
    <property type="entry name" value="HisKA"/>
    <property type="match status" value="1"/>
</dbReference>
<dbReference type="SUPFAM" id="SSF52172">
    <property type="entry name" value="CheY-like"/>
    <property type="match status" value="1"/>
</dbReference>
<evidence type="ECO:0000256" key="11">
    <source>
        <dbReference type="PROSITE-ProRule" id="PRU00169"/>
    </source>
</evidence>
<dbReference type="SMART" id="SM00448">
    <property type="entry name" value="REC"/>
    <property type="match status" value="1"/>
</dbReference>
<accession>A0ABN9Q0L2</accession>
<dbReference type="InterPro" id="IPR013767">
    <property type="entry name" value="PAS_fold"/>
</dbReference>
<evidence type="ECO:0000256" key="5">
    <source>
        <dbReference type="ARBA" id="ARBA00022553"/>
    </source>
</evidence>
<evidence type="ECO:0000259" key="15">
    <source>
        <dbReference type="PROSITE" id="PS50110"/>
    </source>
</evidence>
<dbReference type="SUPFAM" id="SSF81321">
    <property type="entry name" value="Family A G protein-coupled receptor-like"/>
    <property type="match status" value="1"/>
</dbReference>
<dbReference type="Gene3D" id="1.20.1070.10">
    <property type="entry name" value="Rhodopsin 7-helix transmembrane proteins"/>
    <property type="match status" value="1"/>
</dbReference>
<dbReference type="Gene3D" id="3.40.50.2300">
    <property type="match status" value="1"/>
</dbReference>
<dbReference type="PROSITE" id="PS50112">
    <property type="entry name" value="PAS"/>
    <property type="match status" value="1"/>
</dbReference>
<keyword evidence="8" id="KW-0418">Kinase</keyword>
<dbReference type="Gene3D" id="3.30.450.20">
    <property type="entry name" value="PAS domain"/>
    <property type="match status" value="1"/>
</dbReference>
<evidence type="ECO:0000256" key="7">
    <source>
        <dbReference type="ARBA" id="ARBA00022692"/>
    </source>
</evidence>
<dbReference type="PRINTS" id="PR00344">
    <property type="entry name" value="BCTRLSENSOR"/>
</dbReference>
<dbReference type="InterPro" id="IPR005467">
    <property type="entry name" value="His_kinase_dom"/>
</dbReference>
<dbReference type="Pfam" id="PF00072">
    <property type="entry name" value="Response_reg"/>
    <property type="match status" value="1"/>
</dbReference>
<comment type="similarity">
    <text evidence="3">Belongs to the archaeal/bacterial/fungal opsin family.</text>
</comment>
<keyword evidence="9 13" id="KW-1133">Transmembrane helix</keyword>
<organism evidence="17 18">
    <name type="scientific">Prorocentrum cordatum</name>
    <dbReference type="NCBI Taxonomy" id="2364126"/>
    <lineage>
        <taxon>Eukaryota</taxon>
        <taxon>Sar</taxon>
        <taxon>Alveolata</taxon>
        <taxon>Dinophyceae</taxon>
        <taxon>Prorocentrales</taxon>
        <taxon>Prorocentraceae</taxon>
        <taxon>Prorocentrum</taxon>
    </lineage>
</organism>
<evidence type="ECO:0000313" key="18">
    <source>
        <dbReference type="Proteomes" id="UP001189429"/>
    </source>
</evidence>
<feature type="compositionally biased region" description="Basic residues" evidence="12">
    <location>
        <begin position="917"/>
        <end position="926"/>
    </location>
</feature>
<reference evidence="17" key="1">
    <citation type="submission" date="2023-10" db="EMBL/GenBank/DDBJ databases">
        <authorList>
            <person name="Chen Y."/>
            <person name="Shah S."/>
            <person name="Dougan E. K."/>
            <person name="Thang M."/>
            <person name="Chan C."/>
        </authorList>
    </citation>
    <scope>NUCLEOTIDE SEQUENCE [LARGE SCALE GENOMIC DNA]</scope>
</reference>
<protein>
    <recommendedName>
        <fullName evidence="4">histidine kinase</fullName>
        <ecNumber evidence="4">2.7.13.3</ecNumber>
    </recommendedName>
</protein>
<feature type="region of interest" description="Disordered" evidence="12">
    <location>
        <begin position="892"/>
        <end position="926"/>
    </location>
</feature>
<comment type="catalytic activity">
    <reaction evidence="1">
        <text>ATP + protein L-histidine = ADP + protein N-phospho-L-histidine.</text>
        <dbReference type="EC" id="2.7.13.3"/>
    </reaction>
</comment>
<evidence type="ECO:0000256" key="1">
    <source>
        <dbReference type="ARBA" id="ARBA00000085"/>
    </source>
</evidence>
<dbReference type="SMART" id="SM00387">
    <property type="entry name" value="HATPase_c"/>
    <property type="match status" value="1"/>
</dbReference>
<dbReference type="SUPFAM" id="SSF55874">
    <property type="entry name" value="ATPase domain of HSP90 chaperone/DNA topoisomerase II/histidine kinase"/>
    <property type="match status" value="1"/>
</dbReference>
<keyword evidence="10 13" id="KW-0472">Membrane</keyword>
<feature type="domain" description="PAS" evidence="16">
    <location>
        <begin position="347"/>
        <end position="417"/>
    </location>
</feature>
<dbReference type="InterPro" id="IPR003594">
    <property type="entry name" value="HATPase_dom"/>
</dbReference>
<dbReference type="PANTHER" id="PTHR43047:SF72">
    <property type="entry name" value="OSMOSENSING HISTIDINE PROTEIN KINASE SLN1"/>
    <property type="match status" value="1"/>
</dbReference>
<dbReference type="InterPro" id="IPR036097">
    <property type="entry name" value="HisK_dim/P_sf"/>
</dbReference>
<dbReference type="EMBL" id="CAUYUJ010001581">
    <property type="protein sequence ID" value="CAK0796631.1"/>
    <property type="molecule type" value="Genomic_DNA"/>
</dbReference>
<dbReference type="SUPFAM" id="SSF47384">
    <property type="entry name" value="Homodimeric domain of signal transducing histidine kinase"/>
    <property type="match status" value="1"/>
</dbReference>
<dbReference type="InterPro" id="IPR001425">
    <property type="entry name" value="Arc/bac/fun_rhodopsins"/>
</dbReference>
<feature type="transmembrane region" description="Helical" evidence="13">
    <location>
        <begin position="148"/>
        <end position="168"/>
    </location>
</feature>
<name>A0ABN9Q0L2_9DINO</name>
<dbReference type="EC" id="2.7.13.3" evidence="4"/>
<dbReference type="InterPro" id="IPR036890">
    <property type="entry name" value="HATPase_C_sf"/>
</dbReference>
<keyword evidence="6" id="KW-0808">Transferase</keyword>
<feature type="transmembrane region" description="Helical" evidence="13">
    <location>
        <begin position="106"/>
        <end position="127"/>
    </location>
</feature>
<dbReference type="PROSITE" id="PS50109">
    <property type="entry name" value="HIS_KIN"/>
    <property type="match status" value="1"/>
</dbReference>
<dbReference type="InterPro" id="IPR011006">
    <property type="entry name" value="CheY-like_superfamily"/>
</dbReference>
<feature type="transmembrane region" description="Helical" evidence="13">
    <location>
        <begin position="26"/>
        <end position="48"/>
    </location>
</feature>
<evidence type="ECO:0000256" key="10">
    <source>
        <dbReference type="ARBA" id="ARBA00023136"/>
    </source>
</evidence>